<keyword evidence="1" id="KW-1133">Transmembrane helix</keyword>
<accession>A0A0P6WGT3</accession>
<keyword evidence="1" id="KW-0472">Membrane</keyword>
<reference evidence="2 3" key="1">
    <citation type="submission" date="2015-09" db="EMBL/GenBank/DDBJ databases">
        <authorList>
            <person name="Jackson K.R."/>
            <person name="Lunt B.L."/>
            <person name="Fisher J.N.B."/>
            <person name="Gardner A.V."/>
            <person name="Bailey M.E."/>
            <person name="Deus L.M."/>
            <person name="Earl A.S."/>
            <person name="Gibby P.D."/>
            <person name="Hartmann K.A."/>
            <person name="Liu J.E."/>
            <person name="Manci A.M."/>
            <person name="Nielsen D.A."/>
            <person name="Solomon M.B."/>
            <person name="Breakwell D.P."/>
            <person name="Burnett S.H."/>
            <person name="Grose J.H."/>
        </authorList>
    </citation>
    <scope>NUCLEOTIDE SEQUENCE [LARGE SCALE GENOMIC DNA]</scope>
    <source>
        <strain evidence="2 3">16</strain>
    </source>
</reference>
<feature type="transmembrane region" description="Helical" evidence="1">
    <location>
        <begin position="73"/>
        <end position="92"/>
    </location>
</feature>
<feature type="transmembrane region" description="Helical" evidence="1">
    <location>
        <begin position="99"/>
        <end position="120"/>
    </location>
</feature>
<evidence type="ECO:0000313" key="2">
    <source>
        <dbReference type="EMBL" id="KPL55612.1"/>
    </source>
</evidence>
<protein>
    <submittedName>
        <fullName evidence="2">Branched-chain amino acid transport</fullName>
    </submittedName>
</protein>
<organism evidence="2 3">
    <name type="scientific">Prosthecodimorpha hirschii</name>
    <dbReference type="NCBI Taxonomy" id="665126"/>
    <lineage>
        <taxon>Bacteria</taxon>
        <taxon>Pseudomonadati</taxon>
        <taxon>Pseudomonadota</taxon>
        <taxon>Alphaproteobacteria</taxon>
        <taxon>Hyphomicrobiales</taxon>
        <taxon>Ancalomicrobiaceae</taxon>
        <taxon>Prosthecodimorpha</taxon>
    </lineage>
</organism>
<reference evidence="2 3" key="2">
    <citation type="submission" date="2015-10" db="EMBL/GenBank/DDBJ databases">
        <title>Draft Genome Sequence of Prosthecomicrobium hirschii ATCC 27832.</title>
        <authorList>
            <person name="Daniel J."/>
            <person name="Givan S.A."/>
            <person name="Brun Y.V."/>
            <person name="Brown P.J."/>
        </authorList>
    </citation>
    <scope>NUCLEOTIDE SEQUENCE [LARGE SCALE GENOMIC DNA]</scope>
    <source>
        <strain evidence="2 3">16</strain>
    </source>
</reference>
<name>A0A0P6WGT3_9HYPH</name>
<dbReference type="InterPro" id="IPR008407">
    <property type="entry name" value="Brnchd-chn_aa_trnsp_AzlD"/>
</dbReference>
<keyword evidence="1" id="KW-0812">Transmembrane</keyword>
<dbReference type="Proteomes" id="UP000048984">
    <property type="component" value="Unassembled WGS sequence"/>
</dbReference>
<feature type="transmembrane region" description="Helical" evidence="1">
    <location>
        <begin position="49"/>
        <end position="67"/>
    </location>
</feature>
<dbReference type="Pfam" id="PF05437">
    <property type="entry name" value="AzlD"/>
    <property type="match status" value="1"/>
</dbReference>
<evidence type="ECO:0000313" key="3">
    <source>
        <dbReference type="Proteomes" id="UP000048984"/>
    </source>
</evidence>
<proteinExistence type="predicted"/>
<keyword evidence="3" id="KW-1185">Reference proteome</keyword>
<evidence type="ECO:0000256" key="1">
    <source>
        <dbReference type="SAM" id="Phobius"/>
    </source>
</evidence>
<feature type="transmembrane region" description="Helical" evidence="1">
    <location>
        <begin position="12"/>
        <end position="37"/>
    </location>
</feature>
<sequence length="121" mass="13054">MTATYHQLDAWWWPYLFILIAGWFANDMWRILGVVLAGRLSDDSAIFTYVKSVATALVAGVIAQLIFLPSGSLGLAPMWLRLLSVAAGFAAYKASRDNVLVAVLVGEAVLLGLWAGLVGMP</sequence>
<comment type="caution">
    <text evidence="2">The sequence shown here is derived from an EMBL/GenBank/DDBJ whole genome shotgun (WGS) entry which is preliminary data.</text>
</comment>
<dbReference type="STRING" id="665126.ABB55_01610"/>
<gene>
    <name evidence="2" type="ORF">ABB55_01610</name>
</gene>
<dbReference type="EMBL" id="LJYW01000001">
    <property type="protein sequence ID" value="KPL55612.1"/>
    <property type="molecule type" value="Genomic_DNA"/>
</dbReference>
<dbReference type="AlphaFoldDB" id="A0A0P6WGT3"/>